<dbReference type="AlphaFoldDB" id="A0A2W5S473"/>
<name>A0A2W5S473_VARPD</name>
<organism evidence="1 2">
    <name type="scientific">Variovorax paradoxus</name>
    <dbReference type="NCBI Taxonomy" id="34073"/>
    <lineage>
        <taxon>Bacteria</taxon>
        <taxon>Pseudomonadati</taxon>
        <taxon>Pseudomonadota</taxon>
        <taxon>Betaproteobacteria</taxon>
        <taxon>Burkholderiales</taxon>
        <taxon>Comamonadaceae</taxon>
        <taxon>Variovorax</taxon>
    </lineage>
</organism>
<proteinExistence type="predicted"/>
<reference evidence="1 2" key="1">
    <citation type="submission" date="2017-08" db="EMBL/GenBank/DDBJ databases">
        <title>Infants hospitalized years apart are colonized by the same room-sourced microbial strains.</title>
        <authorList>
            <person name="Brooks B."/>
            <person name="Olm M.R."/>
            <person name="Firek B.A."/>
            <person name="Baker R."/>
            <person name="Thomas B.C."/>
            <person name="Morowitz M.J."/>
            <person name="Banfield J.F."/>
        </authorList>
    </citation>
    <scope>NUCLEOTIDE SEQUENCE [LARGE SCALE GENOMIC DNA]</scope>
    <source>
        <strain evidence="1">S2_005_003_R2_41</strain>
    </source>
</reference>
<dbReference type="Proteomes" id="UP000249135">
    <property type="component" value="Unassembled WGS sequence"/>
</dbReference>
<sequence length="114" mass="11982">MGIALLAIADLFTPLHSLATRWMPVRGARRAASAGLRYVAVRPAYGARSGGGALPAPVRPQRVVRVVRIVERGQLAHAEGRVVISGRMADVCAELDRLAAIEAAAATAAPKQLH</sequence>
<accession>A0A2W5S473</accession>
<evidence type="ECO:0000313" key="1">
    <source>
        <dbReference type="EMBL" id="PZQ74513.1"/>
    </source>
</evidence>
<gene>
    <name evidence="1" type="ORF">DI563_12085</name>
</gene>
<protein>
    <submittedName>
        <fullName evidence="1">Uncharacterized protein</fullName>
    </submittedName>
</protein>
<comment type="caution">
    <text evidence="1">The sequence shown here is derived from an EMBL/GenBank/DDBJ whole genome shotgun (WGS) entry which is preliminary data.</text>
</comment>
<dbReference type="EMBL" id="QFPP01000126">
    <property type="protein sequence ID" value="PZQ74513.1"/>
    <property type="molecule type" value="Genomic_DNA"/>
</dbReference>
<evidence type="ECO:0000313" key="2">
    <source>
        <dbReference type="Proteomes" id="UP000249135"/>
    </source>
</evidence>